<evidence type="ECO:0000256" key="1">
    <source>
        <dbReference type="SAM" id="Phobius"/>
    </source>
</evidence>
<keyword evidence="3" id="KW-1185">Reference proteome</keyword>
<dbReference type="Pfam" id="PF12822">
    <property type="entry name" value="ECF_trnsprt"/>
    <property type="match status" value="1"/>
</dbReference>
<feature type="transmembrane region" description="Helical" evidence="1">
    <location>
        <begin position="125"/>
        <end position="146"/>
    </location>
</feature>
<feature type="transmembrane region" description="Helical" evidence="1">
    <location>
        <begin position="166"/>
        <end position="185"/>
    </location>
</feature>
<evidence type="ECO:0000313" key="2">
    <source>
        <dbReference type="EMBL" id="MBB5888272.1"/>
    </source>
</evidence>
<feature type="transmembrane region" description="Helical" evidence="1">
    <location>
        <begin position="93"/>
        <end position="113"/>
    </location>
</feature>
<keyword evidence="1" id="KW-1133">Transmembrane helix</keyword>
<name>A0A841C9K6_9LACT</name>
<dbReference type="AlphaFoldDB" id="A0A841C9K6"/>
<dbReference type="GO" id="GO:0022857">
    <property type="term" value="F:transmembrane transporter activity"/>
    <property type="evidence" value="ECO:0007669"/>
    <property type="project" value="InterPro"/>
</dbReference>
<dbReference type="Proteomes" id="UP000562464">
    <property type="component" value="Unassembled WGS sequence"/>
</dbReference>
<keyword evidence="1" id="KW-0472">Membrane</keyword>
<reference evidence="2 3" key="1">
    <citation type="submission" date="2020-08" db="EMBL/GenBank/DDBJ databases">
        <title>Genomic Encyclopedia of Type Strains, Phase IV (KMG-IV): sequencing the most valuable type-strain genomes for metagenomic binning, comparative biology and taxonomic classification.</title>
        <authorList>
            <person name="Goeker M."/>
        </authorList>
    </citation>
    <scope>NUCLEOTIDE SEQUENCE [LARGE SCALE GENOMIC DNA]</scope>
    <source>
        <strain evidence="2 3">DSM 14925</strain>
    </source>
</reference>
<dbReference type="Gene3D" id="1.10.1760.20">
    <property type="match status" value="1"/>
</dbReference>
<sequence length="189" mass="20396">MKNSKASSVATLGIFIAIMIVVQLLTQFVYAFWPSPIQPTLMQIPVIIGSVVLGPKKGAFMGFIMGLYSFLYSTLFPIPTSFLFTPFQHGGNFWSLVIAFVPRILIGVFPYFVYKAMRTHFGAGLAGFVGNATNGILVLGSIFIFFGKTINESFAALVGAILSTNTLVETLASIILVAAIVPALMKSKK</sequence>
<dbReference type="EMBL" id="JACHHV010000019">
    <property type="protein sequence ID" value="MBB5888272.1"/>
    <property type="molecule type" value="Genomic_DNA"/>
</dbReference>
<evidence type="ECO:0000313" key="3">
    <source>
        <dbReference type="Proteomes" id="UP000562464"/>
    </source>
</evidence>
<dbReference type="RefSeq" id="WP_183540181.1">
    <property type="nucleotide sequence ID" value="NZ_JACHHV010000019.1"/>
</dbReference>
<proteinExistence type="predicted"/>
<comment type="caution">
    <text evidence="2">The sequence shown here is derived from an EMBL/GenBank/DDBJ whole genome shotgun (WGS) entry which is preliminary data.</text>
</comment>
<feature type="transmembrane region" description="Helical" evidence="1">
    <location>
        <begin position="12"/>
        <end position="33"/>
    </location>
</feature>
<protein>
    <submittedName>
        <fullName evidence="2">Putative membrane protein</fullName>
    </submittedName>
</protein>
<dbReference type="InterPro" id="IPR024529">
    <property type="entry name" value="ECF_trnsprt_substrate-spec"/>
</dbReference>
<gene>
    <name evidence="2" type="ORF">HNQ37_001165</name>
</gene>
<keyword evidence="1" id="KW-0812">Transmembrane</keyword>
<accession>A0A841C9K6</accession>
<feature type="transmembrane region" description="Helical" evidence="1">
    <location>
        <begin position="67"/>
        <end position="87"/>
    </location>
</feature>
<organism evidence="2 3">
    <name type="scientific">Lactovum miscens</name>
    <dbReference type="NCBI Taxonomy" id="190387"/>
    <lineage>
        <taxon>Bacteria</taxon>
        <taxon>Bacillati</taxon>
        <taxon>Bacillota</taxon>
        <taxon>Bacilli</taxon>
        <taxon>Lactobacillales</taxon>
        <taxon>Streptococcaceae</taxon>
        <taxon>Lactovum</taxon>
    </lineage>
</organism>